<dbReference type="Gene3D" id="2.60.40.10">
    <property type="entry name" value="Immunoglobulins"/>
    <property type="match status" value="1"/>
</dbReference>
<gene>
    <name evidence="7" type="ORF">GCM10007940_17260</name>
</gene>
<dbReference type="PROSITE" id="PS50072">
    <property type="entry name" value="CSA_PPIASE_2"/>
    <property type="match status" value="1"/>
</dbReference>
<feature type="domain" description="PKD" evidence="6">
    <location>
        <begin position="47"/>
        <end position="79"/>
    </location>
</feature>
<dbReference type="InterPro" id="IPR020892">
    <property type="entry name" value="Cyclophilin-type_PPIase_CS"/>
</dbReference>
<dbReference type="PROSITE" id="PS51257">
    <property type="entry name" value="PROKAR_LIPOPROTEIN"/>
    <property type="match status" value="1"/>
</dbReference>
<dbReference type="Pfam" id="PF18911">
    <property type="entry name" value="PKD_4"/>
    <property type="match status" value="1"/>
</dbReference>
<evidence type="ECO:0000313" key="8">
    <source>
        <dbReference type="Proteomes" id="UP001156666"/>
    </source>
</evidence>
<accession>A0AA37WCW4</accession>
<dbReference type="EC" id="5.2.1.8" evidence="2"/>
<evidence type="ECO:0000256" key="3">
    <source>
        <dbReference type="ARBA" id="ARBA00023110"/>
    </source>
</evidence>
<keyword evidence="8" id="KW-1185">Reference proteome</keyword>
<sequence length="293" mass="32635">MNKFLLFALALSIASCSRPIARYTITDQDDTAPAKLSFTNESENAETYSWDFGDGNTSSEENPDYKYLLSGKYDVALTAMKGKKKNVTKKTIIVNAPEICLVQLETKYGNMLIELYENTPGHRDNFTELVNKGFYDSLLFHRVIEGFMIQGGDPNSRNAGSDVRLGSGGPGYQINGEFREENVHIKGALAAARQPDGANPERKSSGSQFYIVHGNKVTDATLDQIEYRKGITYSEEQRSLYKEKGGYPYLDADYTVFGMVIEGLDVIDKIAESETKPGDRPVEDIKMKLTVIK</sequence>
<protein>
    <recommendedName>
        <fullName evidence="2">peptidylprolyl isomerase</fullName>
        <ecNumber evidence="2">5.2.1.8</ecNumber>
    </recommendedName>
</protein>
<dbReference type="CDD" id="cd00317">
    <property type="entry name" value="cyclophilin"/>
    <property type="match status" value="1"/>
</dbReference>
<evidence type="ECO:0000313" key="7">
    <source>
        <dbReference type="EMBL" id="GLR17111.1"/>
    </source>
</evidence>
<evidence type="ECO:0000256" key="2">
    <source>
        <dbReference type="ARBA" id="ARBA00013194"/>
    </source>
</evidence>
<organism evidence="7 8">
    <name type="scientific">Portibacter lacus</name>
    <dbReference type="NCBI Taxonomy" id="1099794"/>
    <lineage>
        <taxon>Bacteria</taxon>
        <taxon>Pseudomonadati</taxon>
        <taxon>Bacteroidota</taxon>
        <taxon>Saprospiria</taxon>
        <taxon>Saprospirales</taxon>
        <taxon>Haliscomenobacteraceae</taxon>
        <taxon>Portibacter</taxon>
    </lineage>
</organism>
<dbReference type="InterPro" id="IPR029000">
    <property type="entry name" value="Cyclophilin-like_dom_sf"/>
</dbReference>
<reference evidence="7" key="2">
    <citation type="submission" date="2023-01" db="EMBL/GenBank/DDBJ databases">
        <title>Draft genome sequence of Portibacter lacus strain NBRC 108769.</title>
        <authorList>
            <person name="Sun Q."/>
            <person name="Mori K."/>
        </authorList>
    </citation>
    <scope>NUCLEOTIDE SEQUENCE</scope>
    <source>
        <strain evidence="7">NBRC 108769</strain>
    </source>
</reference>
<evidence type="ECO:0000259" key="6">
    <source>
        <dbReference type="PROSITE" id="PS50093"/>
    </source>
</evidence>
<dbReference type="PANTHER" id="PTHR45625">
    <property type="entry name" value="PEPTIDYL-PROLYL CIS-TRANS ISOMERASE-RELATED"/>
    <property type="match status" value="1"/>
</dbReference>
<evidence type="ECO:0000256" key="4">
    <source>
        <dbReference type="ARBA" id="ARBA00023235"/>
    </source>
</evidence>
<dbReference type="SMART" id="SM00089">
    <property type="entry name" value="PKD"/>
    <property type="match status" value="1"/>
</dbReference>
<dbReference type="Gene3D" id="2.40.100.10">
    <property type="entry name" value="Cyclophilin-like"/>
    <property type="match status" value="1"/>
</dbReference>
<dbReference type="InterPro" id="IPR035986">
    <property type="entry name" value="PKD_dom_sf"/>
</dbReference>
<dbReference type="InterPro" id="IPR044666">
    <property type="entry name" value="Cyclophilin_A-like"/>
</dbReference>
<dbReference type="PROSITE" id="PS50093">
    <property type="entry name" value="PKD"/>
    <property type="match status" value="1"/>
</dbReference>
<dbReference type="EMBL" id="BSOH01000007">
    <property type="protein sequence ID" value="GLR17111.1"/>
    <property type="molecule type" value="Genomic_DNA"/>
</dbReference>
<dbReference type="SUPFAM" id="SSF50891">
    <property type="entry name" value="Cyclophilin-like"/>
    <property type="match status" value="1"/>
</dbReference>
<dbReference type="PROSITE" id="PS00170">
    <property type="entry name" value="CSA_PPIASE_1"/>
    <property type="match status" value="1"/>
</dbReference>
<dbReference type="InterPro" id="IPR000601">
    <property type="entry name" value="PKD_dom"/>
</dbReference>
<name>A0AA37WCW4_9BACT</name>
<keyword evidence="4" id="KW-0413">Isomerase</keyword>
<evidence type="ECO:0000256" key="1">
    <source>
        <dbReference type="ARBA" id="ARBA00007365"/>
    </source>
</evidence>
<dbReference type="GO" id="GO:0006457">
    <property type="term" value="P:protein folding"/>
    <property type="evidence" value="ECO:0007669"/>
    <property type="project" value="InterPro"/>
</dbReference>
<dbReference type="Proteomes" id="UP001156666">
    <property type="component" value="Unassembled WGS sequence"/>
</dbReference>
<dbReference type="CDD" id="cd00146">
    <property type="entry name" value="PKD"/>
    <property type="match status" value="1"/>
</dbReference>
<dbReference type="GO" id="GO:0003755">
    <property type="term" value="F:peptidyl-prolyl cis-trans isomerase activity"/>
    <property type="evidence" value="ECO:0007669"/>
    <property type="project" value="UniProtKB-KW"/>
</dbReference>
<dbReference type="Pfam" id="PF00160">
    <property type="entry name" value="Pro_isomerase"/>
    <property type="match status" value="1"/>
</dbReference>
<dbReference type="RefSeq" id="WP_235290712.1">
    <property type="nucleotide sequence ID" value="NZ_BSOH01000007.1"/>
</dbReference>
<feature type="domain" description="PPIase cyclophilin-type" evidence="5">
    <location>
        <begin position="105"/>
        <end position="287"/>
    </location>
</feature>
<proteinExistence type="inferred from homology"/>
<comment type="caution">
    <text evidence="7">The sequence shown here is derived from an EMBL/GenBank/DDBJ whole genome shotgun (WGS) entry which is preliminary data.</text>
</comment>
<dbReference type="AlphaFoldDB" id="A0AA37WCW4"/>
<keyword evidence="3" id="KW-0697">Rotamase</keyword>
<dbReference type="PANTHER" id="PTHR45625:SF4">
    <property type="entry name" value="PEPTIDYLPROLYL ISOMERASE DOMAIN AND WD REPEAT-CONTAINING PROTEIN 1"/>
    <property type="match status" value="1"/>
</dbReference>
<evidence type="ECO:0000259" key="5">
    <source>
        <dbReference type="PROSITE" id="PS50072"/>
    </source>
</evidence>
<dbReference type="InterPro" id="IPR022409">
    <property type="entry name" value="PKD/Chitinase_dom"/>
</dbReference>
<dbReference type="SUPFAM" id="SSF49299">
    <property type="entry name" value="PKD domain"/>
    <property type="match status" value="1"/>
</dbReference>
<dbReference type="InterPro" id="IPR013783">
    <property type="entry name" value="Ig-like_fold"/>
</dbReference>
<comment type="similarity">
    <text evidence="1">Belongs to the cyclophilin-type PPIase family.</text>
</comment>
<dbReference type="InterPro" id="IPR002130">
    <property type="entry name" value="Cyclophilin-type_PPIase_dom"/>
</dbReference>
<reference evidence="7" key="1">
    <citation type="journal article" date="2014" name="Int. J. Syst. Evol. Microbiol.">
        <title>Complete genome sequence of Corynebacterium casei LMG S-19264T (=DSM 44701T), isolated from a smear-ripened cheese.</title>
        <authorList>
            <consortium name="US DOE Joint Genome Institute (JGI-PGF)"/>
            <person name="Walter F."/>
            <person name="Albersmeier A."/>
            <person name="Kalinowski J."/>
            <person name="Ruckert C."/>
        </authorList>
    </citation>
    <scope>NUCLEOTIDE SEQUENCE</scope>
    <source>
        <strain evidence="7">NBRC 108769</strain>
    </source>
</reference>